<organism evidence="1 2">
    <name type="scientific">Pseudocohnilembus persalinus</name>
    <name type="common">Ciliate</name>
    <dbReference type="NCBI Taxonomy" id="266149"/>
    <lineage>
        <taxon>Eukaryota</taxon>
        <taxon>Sar</taxon>
        <taxon>Alveolata</taxon>
        <taxon>Ciliophora</taxon>
        <taxon>Intramacronucleata</taxon>
        <taxon>Oligohymenophorea</taxon>
        <taxon>Scuticociliatia</taxon>
        <taxon>Philasterida</taxon>
        <taxon>Pseudocohnilembidae</taxon>
        <taxon>Pseudocohnilembus</taxon>
    </lineage>
</organism>
<reference evidence="1 2" key="1">
    <citation type="journal article" date="2015" name="Sci. Rep.">
        <title>Genome of the facultative scuticociliatosis pathogen Pseudocohnilembus persalinus provides insight into its virulence through horizontal gene transfer.</title>
        <authorList>
            <person name="Xiong J."/>
            <person name="Wang G."/>
            <person name="Cheng J."/>
            <person name="Tian M."/>
            <person name="Pan X."/>
            <person name="Warren A."/>
            <person name="Jiang C."/>
            <person name="Yuan D."/>
            <person name="Miao W."/>
        </authorList>
    </citation>
    <scope>NUCLEOTIDE SEQUENCE [LARGE SCALE GENOMIC DNA]</scope>
    <source>
        <strain evidence="1">36N120E</strain>
    </source>
</reference>
<evidence type="ECO:0000313" key="1">
    <source>
        <dbReference type="EMBL" id="KRX01583.1"/>
    </source>
</evidence>
<dbReference type="EMBL" id="LDAU01000170">
    <property type="protein sequence ID" value="KRX01583.1"/>
    <property type="molecule type" value="Genomic_DNA"/>
</dbReference>
<comment type="caution">
    <text evidence="1">The sequence shown here is derived from an EMBL/GenBank/DDBJ whole genome shotgun (WGS) entry which is preliminary data.</text>
</comment>
<evidence type="ECO:0000313" key="2">
    <source>
        <dbReference type="Proteomes" id="UP000054937"/>
    </source>
</evidence>
<keyword evidence="2" id="KW-1185">Reference proteome</keyword>
<dbReference type="Proteomes" id="UP000054937">
    <property type="component" value="Unassembled WGS sequence"/>
</dbReference>
<gene>
    <name evidence="1" type="ORF">PPERSA_01486</name>
</gene>
<sequence length="194" mass="22784">MENIHIPKYIQDITILMTYLKEEVKGDLHPDTVHENLLITSRNESLISEIDTFTEKIQLEHPSLIHLKQHFIFKRDPNEPNNHILIIRQERGNPNGISVSAFYKHLESVNYTQVDYVKKMQKSKELDENGQKVIWFNMKSGFDNSKFYSLIRKLKKDTLQMALHQVLSDYKALDDEDKLIVLSKLQNEYTAKIA</sequence>
<dbReference type="AlphaFoldDB" id="A0A0V0QH88"/>
<protein>
    <submittedName>
        <fullName evidence="1">Uncharacterized protein</fullName>
    </submittedName>
</protein>
<proteinExistence type="predicted"/>
<accession>A0A0V0QH88</accession>
<dbReference type="InParanoid" id="A0A0V0QH88"/>
<name>A0A0V0QH88_PSEPJ</name>